<dbReference type="GO" id="GO:0000815">
    <property type="term" value="C:ESCRT III complex"/>
    <property type="evidence" value="ECO:0007669"/>
    <property type="project" value="TreeGrafter"/>
</dbReference>
<dbReference type="GO" id="GO:0006900">
    <property type="term" value="P:vesicle budding from membrane"/>
    <property type="evidence" value="ECO:0007669"/>
    <property type="project" value="TreeGrafter"/>
</dbReference>
<evidence type="ECO:0000256" key="2">
    <source>
        <dbReference type="ARBA" id="ARBA00006190"/>
    </source>
</evidence>
<sequence length="352" mass="39404">MSFLFNWLWGATPDPRESARNSIVALREQLLVLDKREEHLQRKIDEELAKAKANVSTNKALASSALRQKKAYETELERIFNTRLTLSAQVDSLETANLNAETMKTMKQASDAMKGIHGKLNIQDVDAQMDSIREQMEVSNQISEAISSPHNLGIDIDEDELKDELAELEDQQLQERLAGAERVPVHSPVSNRVAAPRREWQLGACFGGTRRGGHAPPASSRDGFLSHLQDPTHSFLSPCYDHLPYDLTRGRTATSLWDICTFTVSLLTRCNNPLTNGRVSHMYTYRCPSHTRISTSGQTSPRLLSSKHQHTNDPNLTSTRLIDPQRCRSRDEECASTITNPGSSNLIDVDCI</sequence>
<feature type="coiled-coil region" evidence="6">
    <location>
        <begin position="151"/>
        <end position="178"/>
    </location>
</feature>
<evidence type="ECO:0000256" key="5">
    <source>
        <dbReference type="ARBA" id="ARBA00042586"/>
    </source>
</evidence>
<dbReference type="AlphaFoldDB" id="A0A8K0JJG8"/>
<comment type="caution">
    <text evidence="8">The sequence shown here is derived from an EMBL/GenBank/DDBJ whole genome shotgun (WGS) entry which is preliminary data.</text>
</comment>
<evidence type="ECO:0000313" key="8">
    <source>
        <dbReference type="EMBL" id="KAG7530797.1"/>
    </source>
</evidence>
<dbReference type="Gene3D" id="6.10.250.1710">
    <property type="match status" value="1"/>
</dbReference>
<dbReference type="PANTHER" id="PTHR22761:SF10">
    <property type="entry name" value="GH13992P"/>
    <property type="match status" value="1"/>
</dbReference>
<keyword evidence="6" id="KW-0175">Coiled coil</keyword>
<dbReference type="Proteomes" id="UP000812966">
    <property type="component" value="Unassembled WGS sequence"/>
</dbReference>
<name>A0A8K0JJG8_9TREE</name>
<evidence type="ECO:0000256" key="7">
    <source>
        <dbReference type="SAM" id="MobiDB-lite"/>
    </source>
</evidence>
<feature type="compositionally biased region" description="Polar residues" evidence="7">
    <location>
        <begin position="292"/>
        <end position="303"/>
    </location>
</feature>
<dbReference type="GO" id="GO:0009898">
    <property type="term" value="C:cytoplasmic side of plasma membrane"/>
    <property type="evidence" value="ECO:0007669"/>
    <property type="project" value="TreeGrafter"/>
</dbReference>
<keyword evidence="9" id="KW-1185">Reference proteome</keyword>
<gene>
    <name evidence="8" type="ORF">FFLO_04776</name>
</gene>
<comment type="subcellular location">
    <subcellularLocation>
        <location evidence="1">Endosome</location>
    </subcellularLocation>
</comment>
<dbReference type="Gene3D" id="1.10.287.1060">
    <property type="entry name" value="ESAT-6-like"/>
    <property type="match status" value="1"/>
</dbReference>
<proteinExistence type="inferred from homology"/>
<evidence type="ECO:0000256" key="1">
    <source>
        <dbReference type="ARBA" id="ARBA00004177"/>
    </source>
</evidence>
<evidence type="ECO:0000256" key="6">
    <source>
        <dbReference type="SAM" id="Coils"/>
    </source>
</evidence>
<dbReference type="EMBL" id="JABELV010000108">
    <property type="protein sequence ID" value="KAG7530797.1"/>
    <property type="molecule type" value="Genomic_DNA"/>
</dbReference>
<accession>A0A8K0JJG8</accession>
<dbReference type="PANTHER" id="PTHR22761">
    <property type="entry name" value="CHARGED MULTIVESICULAR BODY PROTEIN"/>
    <property type="match status" value="1"/>
</dbReference>
<evidence type="ECO:0000313" key="9">
    <source>
        <dbReference type="Proteomes" id="UP000812966"/>
    </source>
</evidence>
<protein>
    <recommendedName>
        <fullName evidence="4">Vacuolar-sorting protein SNF7</fullName>
    </recommendedName>
    <alternativeName>
        <fullName evidence="5">Vacuolar protein-sorting-associated protein 32</fullName>
    </alternativeName>
</protein>
<dbReference type="InterPro" id="IPR005024">
    <property type="entry name" value="Snf7_fam"/>
</dbReference>
<comment type="similarity">
    <text evidence="2">Belongs to the SNF7 family.</text>
</comment>
<evidence type="ECO:0000256" key="3">
    <source>
        <dbReference type="ARBA" id="ARBA00022753"/>
    </source>
</evidence>
<keyword evidence="3" id="KW-0967">Endosome</keyword>
<dbReference type="GO" id="GO:0005771">
    <property type="term" value="C:multivesicular body"/>
    <property type="evidence" value="ECO:0007669"/>
    <property type="project" value="TreeGrafter"/>
</dbReference>
<evidence type="ECO:0000256" key="4">
    <source>
        <dbReference type="ARBA" id="ARBA00040017"/>
    </source>
</evidence>
<reference evidence="8" key="1">
    <citation type="submission" date="2020-04" db="EMBL/GenBank/DDBJ databases">
        <title>Analysis of mating type loci in Filobasidium floriforme.</title>
        <authorList>
            <person name="Nowrousian M."/>
        </authorList>
    </citation>
    <scope>NUCLEOTIDE SEQUENCE</scope>
    <source>
        <strain evidence="8">CBS 6242</strain>
    </source>
</reference>
<dbReference type="Pfam" id="PF03357">
    <property type="entry name" value="Snf7"/>
    <property type="match status" value="1"/>
</dbReference>
<dbReference type="GO" id="GO:0032511">
    <property type="term" value="P:late endosome to vacuole transport via multivesicular body sorting pathway"/>
    <property type="evidence" value="ECO:0007669"/>
    <property type="project" value="TreeGrafter"/>
</dbReference>
<organism evidence="8 9">
    <name type="scientific">Filobasidium floriforme</name>
    <dbReference type="NCBI Taxonomy" id="5210"/>
    <lineage>
        <taxon>Eukaryota</taxon>
        <taxon>Fungi</taxon>
        <taxon>Dikarya</taxon>
        <taxon>Basidiomycota</taxon>
        <taxon>Agaricomycotina</taxon>
        <taxon>Tremellomycetes</taxon>
        <taxon>Filobasidiales</taxon>
        <taxon>Filobasidiaceae</taxon>
        <taxon>Filobasidium</taxon>
    </lineage>
</organism>
<feature type="region of interest" description="Disordered" evidence="7">
    <location>
        <begin position="292"/>
        <end position="318"/>
    </location>
</feature>